<feature type="transmembrane region" description="Helical" evidence="1">
    <location>
        <begin position="105"/>
        <end position="123"/>
    </location>
</feature>
<feature type="transmembrane region" description="Helical" evidence="1">
    <location>
        <begin position="78"/>
        <end position="98"/>
    </location>
</feature>
<keyword evidence="3" id="KW-1185">Reference proteome</keyword>
<sequence length="126" mass="14367">SFSTLLIGTWVCSALYSVILRETWYYFKNYSRDSLCLKLLIAVIVLCDTVALAATYTTVYLYAVTHWGELNYITRQYWPLYMLAISSGISAALVQSFLMARYYLLTRNWLCTLVGFVLISLTVGQG</sequence>
<dbReference type="AlphaFoldDB" id="A0A0D0CNI5"/>
<evidence type="ECO:0000313" key="2">
    <source>
        <dbReference type="EMBL" id="KIK56838.1"/>
    </source>
</evidence>
<protein>
    <submittedName>
        <fullName evidence="2">Uncharacterized protein</fullName>
    </submittedName>
</protein>
<dbReference type="OrthoDB" id="3203775at2759"/>
<organism evidence="2 3">
    <name type="scientific">Collybiopsis luxurians FD-317 M1</name>
    <dbReference type="NCBI Taxonomy" id="944289"/>
    <lineage>
        <taxon>Eukaryota</taxon>
        <taxon>Fungi</taxon>
        <taxon>Dikarya</taxon>
        <taxon>Basidiomycota</taxon>
        <taxon>Agaricomycotina</taxon>
        <taxon>Agaricomycetes</taxon>
        <taxon>Agaricomycetidae</taxon>
        <taxon>Agaricales</taxon>
        <taxon>Marasmiineae</taxon>
        <taxon>Omphalotaceae</taxon>
        <taxon>Collybiopsis</taxon>
        <taxon>Collybiopsis luxurians</taxon>
    </lineage>
</organism>
<reference evidence="2 3" key="1">
    <citation type="submission" date="2014-04" db="EMBL/GenBank/DDBJ databases">
        <title>Evolutionary Origins and Diversification of the Mycorrhizal Mutualists.</title>
        <authorList>
            <consortium name="DOE Joint Genome Institute"/>
            <consortium name="Mycorrhizal Genomics Consortium"/>
            <person name="Kohler A."/>
            <person name="Kuo A."/>
            <person name="Nagy L.G."/>
            <person name="Floudas D."/>
            <person name="Copeland A."/>
            <person name="Barry K.W."/>
            <person name="Cichocki N."/>
            <person name="Veneault-Fourrey C."/>
            <person name="LaButti K."/>
            <person name="Lindquist E.A."/>
            <person name="Lipzen A."/>
            <person name="Lundell T."/>
            <person name="Morin E."/>
            <person name="Murat C."/>
            <person name="Riley R."/>
            <person name="Ohm R."/>
            <person name="Sun H."/>
            <person name="Tunlid A."/>
            <person name="Henrissat B."/>
            <person name="Grigoriev I.V."/>
            <person name="Hibbett D.S."/>
            <person name="Martin F."/>
        </authorList>
    </citation>
    <scope>NUCLEOTIDE SEQUENCE [LARGE SCALE GENOMIC DNA]</scope>
    <source>
        <strain evidence="2 3">FD-317 M1</strain>
    </source>
</reference>
<evidence type="ECO:0000256" key="1">
    <source>
        <dbReference type="SAM" id="Phobius"/>
    </source>
</evidence>
<dbReference type="Proteomes" id="UP000053593">
    <property type="component" value="Unassembled WGS sequence"/>
</dbReference>
<keyword evidence="1" id="KW-0472">Membrane</keyword>
<feature type="transmembrane region" description="Helical" evidence="1">
    <location>
        <begin position="39"/>
        <end position="63"/>
    </location>
</feature>
<proteinExistence type="predicted"/>
<feature type="non-terminal residue" evidence="2">
    <location>
        <position position="126"/>
    </location>
</feature>
<keyword evidence="1" id="KW-0812">Transmembrane</keyword>
<dbReference type="PANTHER" id="PTHR40465:SF1">
    <property type="entry name" value="DUF6534 DOMAIN-CONTAINING PROTEIN"/>
    <property type="match status" value="1"/>
</dbReference>
<keyword evidence="1" id="KW-1133">Transmembrane helix</keyword>
<evidence type="ECO:0000313" key="3">
    <source>
        <dbReference type="Proteomes" id="UP000053593"/>
    </source>
</evidence>
<name>A0A0D0CNI5_9AGAR</name>
<dbReference type="PANTHER" id="PTHR40465">
    <property type="entry name" value="CHROMOSOME 1, WHOLE GENOME SHOTGUN SEQUENCE"/>
    <property type="match status" value="1"/>
</dbReference>
<dbReference type="EMBL" id="KN834794">
    <property type="protein sequence ID" value="KIK56838.1"/>
    <property type="molecule type" value="Genomic_DNA"/>
</dbReference>
<dbReference type="HOGENOM" id="CLU_1986835_0_0_1"/>
<feature type="transmembrane region" description="Helical" evidence="1">
    <location>
        <begin position="6"/>
        <end position="27"/>
    </location>
</feature>
<accession>A0A0D0CNI5</accession>
<gene>
    <name evidence="2" type="ORF">GYMLUDRAFT_173632</name>
</gene>